<name>A0A9N8UZW8_9GLOM</name>
<dbReference type="EMBL" id="CAJVPK010000014">
    <property type="protein sequence ID" value="CAG8433367.1"/>
    <property type="molecule type" value="Genomic_DNA"/>
</dbReference>
<protein>
    <submittedName>
        <fullName evidence="1">1576_t:CDS:1</fullName>
    </submittedName>
</protein>
<evidence type="ECO:0000313" key="1">
    <source>
        <dbReference type="EMBL" id="CAG8433367.1"/>
    </source>
</evidence>
<dbReference type="AlphaFoldDB" id="A0A9N8UZW8"/>
<sequence>MTPPLSRHTPHNSENYDSAYSLCMTAISKLSKLSSEYPSTKVIQIKIWCLYISLIAALLAENPPINTKKHEIKRLIERTPEKVCEEVYTTIVTKGYNNEDGEIPGEIILACMLLCLHQKSFKLARQIFEDWHDSLPELINNQLNHAAESAANYEKIVQLYLLNVLPNLKEWEKANSFLNKNTIIDKERKQNKKLRGIHNIPRQLINNRFFMSPTESRTSILDTFCVYLHQASSNISIPKIIPFFIFIILLTSGWNKNFKSSLRGFMINGFAKFWETIKAGTTLTNV</sequence>
<organism evidence="1 2">
    <name type="scientific">Diversispora eburnea</name>
    <dbReference type="NCBI Taxonomy" id="1213867"/>
    <lineage>
        <taxon>Eukaryota</taxon>
        <taxon>Fungi</taxon>
        <taxon>Fungi incertae sedis</taxon>
        <taxon>Mucoromycota</taxon>
        <taxon>Glomeromycotina</taxon>
        <taxon>Glomeromycetes</taxon>
        <taxon>Diversisporales</taxon>
        <taxon>Diversisporaceae</taxon>
        <taxon>Diversispora</taxon>
    </lineage>
</organism>
<keyword evidence="2" id="KW-1185">Reference proteome</keyword>
<gene>
    <name evidence="1" type="ORF">DEBURN_LOCUS442</name>
</gene>
<accession>A0A9N8UZW8</accession>
<evidence type="ECO:0000313" key="2">
    <source>
        <dbReference type="Proteomes" id="UP000789706"/>
    </source>
</evidence>
<proteinExistence type="predicted"/>
<dbReference type="Proteomes" id="UP000789706">
    <property type="component" value="Unassembled WGS sequence"/>
</dbReference>
<dbReference type="OrthoDB" id="3981028at2759"/>
<comment type="caution">
    <text evidence="1">The sequence shown here is derived from an EMBL/GenBank/DDBJ whole genome shotgun (WGS) entry which is preliminary data.</text>
</comment>
<reference evidence="1" key="1">
    <citation type="submission" date="2021-06" db="EMBL/GenBank/DDBJ databases">
        <authorList>
            <person name="Kallberg Y."/>
            <person name="Tangrot J."/>
            <person name="Rosling A."/>
        </authorList>
    </citation>
    <scope>NUCLEOTIDE SEQUENCE</scope>
    <source>
        <strain evidence="1">AZ414A</strain>
    </source>
</reference>